<feature type="region of interest" description="Disordered" evidence="1">
    <location>
        <begin position="1"/>
        <end position="36"/>
    </location>
</feature>
<protein>
    <recommendedName>
        <fullName evidence="4">DUF1508 domain-containing protein</fullName>
    </recommendedName>
</protein>
<comment type="caution">
    <text evidence="2">The sequence shown here is derived from an EMBL/GenBank/DDBJ whole genome shotgun (WGS) entry which is preliminary data.</text>
</comment>
<keyword evidence="3" id="KW-1185">Reference proteome</keyword>
<accession>A0ABW9BHA5</accession>
<dbReference type="EMBL" id="JAQQDR010000005">
    <property type="protein sequence ID" value="MFM0239287.1"/>
    <property type="molecule type" value="Genomic_DNA"/>
</dbReference>
<evidence type="ECO:0000256" key="1">
    <source>
        <dbReference type="SAM" id="MobiDB-lite"/>
    </source>
</evidence>
<evidence type="ECO:0000313" key="3">
    <source>
        <dbReference type="Proteomes" id="UP001629274"/>
    </source>
</evidence>
<name>A0ABW9BHA5_9BURK</name>
<dbReference type="RefSeq" id="WP_408262700.1">
    <property type="nucleotide sequence ID" value="NZ_JAQQCK010000007.1"/>
</dbReference>
<reference evidence="2 3" key="1">
    <citation type="journal article" date="2024" name="Chem. Sci.">
        <title>Discovery of megapolipeptins by genome mining of a Burkholderiales bacteria collection.</title>
        <authorList>
            <person name="Paulo B.S."/>
            <person name="Recchia M.J.J."/>
            <person name="Lee S."/>
            <person name="Fergusson C.H."/>
            <person name="Romanowski S.B."/>
            <person name="Hernandez A."/>
            <person name="Krull N."/>
            <person name="Liu D.Y."/>
            <person name="Cavanagh H."/>
            <person name="Bos A."/>
            <person name="Gray C.A."/>
            <person name="Murphy B.T."/>
            <person name="Linington R.G."/>
            <person name="Eustaquio A.S."/>
        </authorList>
    </citation>
    <scope>NUCLEOTIDE SEQUENCE [LARGE SCALE GENOMIC DNA]</scope>
    <source>
        <strain evidence="2 3">RL17-351-BIE-A</strain>
    </source>
</reference>
<organism evidence="2 3">
    <name type="scientific">Paraburkholderia phytofirmans</name>
    <dbReference type="NCBI Taxonomy" id="261302"/>
    <lineage>
        <taxon>Bacteria</taxon>
        <taxon>Pseudomonadati</taxon>
        <taxon>Pseudomonadota</taxon>
        <taxon>Betaproteobacteria</taxon>
        <taxon>Burkholderiales</taxon>
        <taxon>Burkholderiaceae</taxon>
        <taxon>Paraburkholderia</taxon>
    </lineage>
</organism>
<proteinExistence type="predicted"/>
<sequence>MQQNTCRLKKGQLQLHTHGRTMTGERAMTTSQSSHTPTVPVLHVFEQAGGWHWGITVPRAKGSGFKLIAFSETTFAVEDAARRDGSQALESLADNAARDRITTDVA</sequence>
<dbReference type="Proteomes" id="UP001629274">
    <property type="component" value="Unassembled WGS sequence"/>
</dbReference>
<evidence type="ECO:0008006" key="4">
    <source>
        <dbReference type="Google" id="ProtNLM"/>
    </source>
</evidence>
<gene>
    <name evidence="2" type="ORF">PQR03_14230</name>
</gene>
<evidence type="ECO:0000313" key="2">
    <source>
        <dbReference type="EMBL" id="MFM0239287.1"/>
    </source>
</evidence>